<dbReference type="EMBL" id="HACG01026440">
    <property type="protein sequence ID" value="CEK73305.1"/>
    <property type="molecule type" value="Transcribed_RNA"/>
</dbReference>
<name>A0A0B6ZZZ9_9EUPU</name>
<accession>A0A0B6ZZZ9</accession>
<organism evidence="1">
    <name type="scientific">Arion vulgaris</name>
    <dbReference type="NCBI Taxonomy" id="1028688"/>
    <lineage>
        <taxon>Eukaryota</taxon>
        <taxon>Metazoa</taxon>
        <taxon>Spiralia</taxon>
        <taxon>Lophotrochozoa</taxon>
        <taxon>Mollusca</taxon>
        <taxon>Gastropoda</taxon>
        <taxon>Heterobranchia</taxon>
        <taxon>Euthyneura</taxon>
        <taxon>Panpulmonata</taxon>
        <taxon>Eupulmonata</taxon>
        <taxon>Stylommatophora</taxon>
        <taxon>Helicina</taxon>
        <taxon>Arionoidea</taxon>
        <taxon>Arionidae</taxon>
        <taxon>Arion</taxon>
    </lineage>
</organism>
<feature type="non-terminal residue" evidence="1">
    <location>
        <position position="1"/>
    </location>
</feature>
<reference evidence="1" key="1">
    <citation type="submission" date="2014-12" db="EMBL/GenBank/DDBJ databases">
        <title>Insight into the proteome of Arion vulgaris.</title>
        <authorList>
            <person name="Aradska J."/>
            <person name="Bulat T."/>
            <person name="Smidak R."/>
            <person name="Sarate P."/>
            <person name="Gangsoo J."/>
            <person name="Sialana F."/>
            <person name="Bilban M."/>
            <person name="Lubec G."/>
        </authorList>
    </citation>
    <scope>NUCLEOTIDE SEQUENCE</scope>
    <source>
        <tissue evidence="1">Skin</tissue>
    </source>
</reference>
<sequence length="71" mass="8580">LWEQEVTLGKIWGVWRMREQWNVVFCQKIISDEIPVNINFAMMQNRPPNAMSSVRIFWQAPNKIKHRQQIL</sequence>
<evidence type="ECO:0000313" key="1">
    <source>
        <dbReference type="EMBL" id="CEK73305.1"/>
    </source>
</evidence>
<dbReference type="AlphaFoldDB" id="A0A0B6ZZZ9"/>
<proteinExistence type="predicted"/>
<protein>
    <submittedName>
        <fullName evidence="1">Uncharacterized protein</fullName>
    </submittedName>
</protein>
<gene>
    <name evidence="1" type="primary">ORF86161</name>
</gene>